<evidence type="ECO:0000256" key="1">
    <source>
        <dbReference type="ARBA" id="ARBA00000085"/>
    </source>
</evidence>
<dbReference type="PANTHER" id="PTHR44936">
    <property type="entry name" value="SENSOR PROTEIN CREC"/>
    <property type="match status" value="1"/>
</dbReference>
<dbReference type="KEGG" id="srub:C2R22_07400"/>
<gene>
    <name evidence="12" type="ORF">C2R22_07400</name>
</gene>
<evidence type="ECO:0000256" key="9">
    <source>
        <dbReference type="ARBA" id="ARBA00022840"/>
    </source>
</evidence>
<dbReference type="InterPro" id="IPR050980">
    <property type="entry name" value="2C_sensor_his_kinase"/>
</dbReference>
<evidence type="ECO:0000256" key="10">
    <source>
        <dbReference type="SAM" id="Phobius"/>
    </source>
</evidence>
<keyword evidence="10" id="KW-0472">Membrane</keyword>
<keyword evidence="6" id="KW-0808">Transferase</keyword>
<keyword evidence="5" id="KW-0597">Phosphoprotein</keyword>
<dbReference type="InterPro" id="IPR031623">
    <property type="entry name" value="HisKA_4TM"/>
</dbReference>
<dbReference type="SMART" id="SM00388">
    <property type="entry name" value="HisKA"/>
    <property type="match status" value="1"/>
</dbReference>
<dbReference type="EMBL" id="CP026309">
    <property type="protein sequence ID" value="AUV81500.1"/>
    <property type="molecule type" value="Genomic_DNA"/>
</dbReference>
<evidence type="ECO:0000256" key="2">
    <source>
        <dbReference type="ARBA" id="ARBA00004651"/>
    </source>
</evidence>
<evidence type="ECO:0000313" key="12">
    <source>
        <dbReference type="EMBL" id="AUV81500.1"/>
    </source>
</evidence>
<dbReference type="CDD" id="cd00082">
    <property type="entry name" value="HisKA"/>
    <property type="match status" value="1"/>
</dbReference>
<feature type="transmembrane region" description="Helical" evidence="10">
    <location>
        <begin position="48"/>
        <end position="71"/>
    </location>
</feature>
<evidence type="ECO:0000256" key="4">
    <source>
        <dbReference type="ARBA" id="ARBA00022475"/>
    </source>
</evidence>
<dbReference type="Gene3D" id="1.10.287.130">
    <property type="match status" value="1"/>
</dbReference>
<keyword evidence="4" id="KW-1003">Cell membrane</keyword>
<dbReference type="Pfam" id="PF02518">
    <property type="entry name" value="HATPase_c"/>
    <property type="match status" value="1"/>
</dbReference>
<evidence type="ECO:0000313" key="13">
    <source>
        <dbReference type="Proteomes" id="UP000236584"/>
    </source>
</evidence>
<dbReference type="SUPFAM" id="SSF55874">
    <property type="entry name" value="ATPase domain of HSP90 chaperone/DNA topoisomerase II/histidine kinase"/>
    <property type="match status" value="1"/>
</dbReference>
<keyword evidence="10" id="KW-0812">Transmembrane</keyword>
<dbReference type="GO" id="GO:0000155">
    <property type="term" value="F:phosphorelay sensor kinase activity"/>
    <property type="evidence" value="ECO:0007669"/>
    <property type="project" value="InterPro"/>
</dbReference>
<dbReference type="PROSITE" id="PS50109">
    <property type="entry name" value="HIS_KIN"/>
    <property type="match status" value="1"/>
</dbReference>
<feature type="transmembrane region" description="Helical" evidence="10">
    <location>
        <begin position="16"/>
        <end position="36"/>
    </location>
</feature>
<feature type="transmembrane region" description="Helical" evidence="10">
    <location>
        <begin position="116"/>
        <end position="134"/>
    </location>
</feature>
<dbReference type="AlphaFoldDB" id="A0A2I8VHW1"/>
<evidence type="ECO:0000259" key="11">
    <source>
        <dbReference type="PROSITE" id="PS50109"/>
    </source>
</evidence>
<dbReference type="InterPro" id="IPR003661">
    <property type="entry name" value="HisK_dim/P_dom"/>
</dbReference>
<evidence type="ECO:0000256" key="8">
    <source>
        <dbReference type="ARBA" id="ARBA00022777"/>
    </source>
</evidence>
<dbReference type="PANTHER" id="PTHR44936:SF10">
    <property type="entry name" value="SENSOR PROTEIN RSTB"/>
    <property type="match status" value="1"/>
</dbReference>
<dbReference type="SUPFAM" id="SSF47384">
    <property type="entry name" value="Homodimeric domain of signal transducing histidine kinase"/>
    <property type="match status" value="1"/>
</dbReference>
<dbReference type="GO" id="GO:0005886">
    <property type="term" value="C:plasma membrane"/>
    <property type="evidence" value="ECO:0007669"/>
    <property type="project" value="UniProtKB-SubCell"/>
</dbReference>
<dbReference type="InterPro" id="IPR036097">
    <property type="entry name" value="HisK_dim/P_sf"/>
</dbReference>
<evidence type="ECO:0000256" key="3">
    <source>
        <dbReference type="ARBA" id="ARBA00012438"/>
    </source>
</evidence>
<feature type="transmembrane region" description="Helical" evidence="10">
    <location>
        <begin position="83"/>
        <end position="104"/>
    </location>
</feature>
<comment type="catalytic activity">
    <reaction evidence="1">
        <text>ATP + protein L-histidine = ADP + protein N-phospho-L-histidine.</text>
        <dbReference type="EC" id="2.7.13.3"/>
    </reaction>
</comment>
<sequence>MQRRKSTEGGQDRVPLVLVGLGTAFVLLIVVEWIALDLLRPSQSLTAHYVFTFTLNGVPALGIAYGGYWLDRSPVETDQHRRIARWCFGGLAVFLAINLVMIALWPAETFVNNLGWARGTAIYGAGGGLVIGVIEGRAVHRARVAEREAARAEHVENQRRWLGYMNSLLRHEVLNTVNIIEGNAELLMDEYGDDPSSERLETIRRHSRNMSGIINDVRVLIEATEEADEFEAVNLTEVLTDRLIDLRTTYEEVEVETTIPGTVFVMADALLPRVFSNLLNNAVEHNDSATPRVSVSVEVTDETAVVSIADNGSGVSAAKQETLFEQDTRTSNHGLGLYLVRTLSERYGGRVDLRETGPTGSEFVVELPRVRDTPAGHSGERAMAQPLVVGTVGTGRLVSGGP</sequence>
<dbReference type="InterPro" id="IPR004358">
    <property type="entry name" value="Sig_transdc_His_kin-like_C"/>
</dbReference>
<dbReference type="InterPro" id="IPR003594">
    <property type="entry name" value="HATPase_dom"/>
</dbReference>
<dbReference type="EC" id="2.7.13.3" evidence="3"/>
<dbReference type="InterPro" id="IPR036890">
    <property type="entry name" value="HATPase_C_sf"/>
</dbReference>
<keyword evidence="7" id="KW-0547">Nucleotide-binding</keyword>
<protein>
    <recommendedName>
        <fullName evidence="3">histidine kinase</fullName>
        <ecNumber evidence="3">2.7.13.3</ecNumber>
    </recommendedName>
</protein>
<dbReference type="Pfam" id="PF16926">
    <property type="entry name" value="HisKA_4TM"/>
    <property type="match status" value="1"/>
</dbReference>
<dbReference type="GO" id="GO:0005524">
    <property type="term" value="F:ATP binding"/>
    <property type="evidence" value="ECO:0007669"/>
    <property type="project" value="UniProtKB-KW"/>
</dbReference>
<dbReference type="Pfam" id="PF00512">
    <property type="entry name" value="HisKA"/>
    <property type="match status" value="1"/>
</dbReference>
<accession>A0A2I8VHW1</accession>
<organism evidence="12 13">
    <name type="scientific">Salinigranum rubrum</name>
    <dbReference type="NCBI Taxonomy" id="755307"/>
    <lineage>
        <taxon>Archaea</taxon>
        <taxon>Methanobacteriati</taxon>
        <taxon>Methanobacteriota</taxon>
        <taxon>Stenosarchaea group</taxon>
        <taxon>Halobacteria</taxon>
        <taxon>Halobacteriales</taxon>
        <taxon>Haloferacaceae</taxon>
        <taxon>Salinigranum</taxon>
    </lineage>
</organism>
<dbReference type="InterPro" id="IPR005467">
    <property type="entry name" value="His_kinase_dom"/>
</dbReference>
<evidence type="ECO:0000256" key="5">
    <source>
        <dbReference type="ARBA" id="ARBA00022553"/>
    </source>
</evidence>
<keyword evidence="13" id="KW-1185">Reference proteome</keyword>
<reference evidence="12 13" key="1">
    <citation type="submission" date="2018-01" db="EMBL/GenBank/DDBJ databases">
        <title>Complete genome sequence of Salinigranum rubrum GX10T, an extremely halophilic archaeon isolated from a marine solar saltern.</title>
        <authorList>
            <person name="Han S."/>
        </authorList>
    </citation>
    <scope>NUCLEOTIDE SEQUENCE [LARGE SCALE GENOMIC DNA]</scope>
    <source>
        <strain evidence="12 13">GX10</strain>
    </source>
</reference>
<dbReference type="OrthoDB" id="3369at2157"/>
<keyword evidence="8 12" id="KW-0418">Kinase</keyword>
<proteinExistence type="predicted"/>
<evidence type="ECO:0000256" key="7">
    <source>
        <dbReference type="ARBA" id="ARBA00022741"/>
    </source>
</evidence>
<evidence type="ECO:0000256" key="6">
    <source>
        <dbReference type="ARBA" id="ARBA00022679"/>
    </source>
</evidence>
<dbReference type="PRINTS" id="PR00344">
    <property type="entry name" value="BCTRLSENSOR"/>
</dbReference>
<name>A0A2I8VHW1_9EURY</name>
<dbReference type="Proteomes" id="UP000236584">
    <property type="component" value="Chromosome"/>
</dbReference>
<comment type="subcellular location">
    <subcellularLocation>
        <location evidence="2">Cell membrane</location>
        <topology evidence="2">Multi-pass membrane protein</topology>
    </subcellularLocation>
</comment>
<dbReference type="SMART" id="SM00387">
    <property type="entry name" value="HATPase_c"/>
    <property type="match status" value="1"/>
</dbReference>
<keyword evidence="9" id="KW-0067">ATP-binding</keyword>
<keyword evidence="10" id="KW-1133">Transmembrane helix</keyword>
<dbReference type="Gene3D" id="3.30.565.10">
    <property type="entry name" value="Histidine kinase-like ATPase, C-terminal domain"/>
    <property type="match status" value="1"/>
</dbReference>
<feature type="domain" description="Histidine kinase" evidence="11">
    <location>
        <begin position="168"/>
        <end position="371"/>
    </location>
</feature>